<name>X1BBF4_9ZZZZ</name>
<proteinExistence type="predicted"/>
<gene>
    <name evidence="1" type="ORF">S01H4_46596</name>
</gene>
<evidence type="ECO:0008006" key="2">
    <source>
        <dbReference type="Google" id="ProtNLM"/>
    </source>
</evidence>
<dbReference type="EMBL" id="BART01026061">
    <property type="protein sequence ID" value="GAG92380.1"/>
    <property type="molecule type" value="Genomic_DNA"/>
</dbReference>
<dbReference type="AlphaFoldDB" id="X1BBF4"/>
<accession>X1BBF4</accession>
<protein>
    <recommendedName>
        <fullName evidence="2">Glycosyltransferase subfamily 4-like N-terminal domain-containing protein</fullName>
    </recommendedName>
</protein>
<feature type="non-terminal residue" evidence="1">
    <location>
        <position position="91"/>
    </location>
</feature>
<organism evidence="1">
    <name type="scientific">marine sediment metagenome</name>
    <dbReference type="NCBI Taxonomy" id="412755"/>
    <lineage>
        <taxon>unclassified sequences</taxon>
        <taxon>metagenomes</taxon>
        <taxon>ecological metagenomes</taxon>
    </lineage>
</organism>
<reference evidence="1" key="1">
    <citation type="journal article" date="2014" name="Front. Microbiol.">
        <title>High frequency of phylogenetically diverse reductive dehalogenase-homologous genes in deep subseafloor sedimentary metagenomes.</title>
        <authorList>
            <person name="Kawai M."/>
            <person name="Futagami T."/>
            <person name="Toyoda A."/>
            <person name="Takaki Y."/>
            <person name="Nishi S."/>
            <person name="Hori S."/>
            <person name="Arai W."/>
            <person name="Tsubouchi T."/>
            <person name="Morono Y."/>
            <person name="Uchiyama I."/>
            <person name="Ito T."/>
            <person name="Fujiyama A."/>
            <person name="Inagaki F."/>
            <person name="Takami H."/>
        </authorList>
    </citation>
    <scope>NUCLEOTIDE SEQUENCE</scope>
    <source>
        <strain evidence="1">Expedition CK06-06</strain>
    </source>
</reference>
<evidence type="ECO:0000313" key="1">
    <source>
        <dbReference type="EMBL" id="GAG92380.1"/>
    </source>
</evidence>
<comment type="caution">
    <text evidence="1">The sequence shown here is derived from an EMBL/GenBank/DDBJ whole genome shotgun (WGS) entry which is preliminary data.</text>
</comment>
<sequence length="91" mass="10575">MGRSYLLAKLLQNNHQVKIVGPMFGDRIWHPLENSHEVKFVSIRITPRNSNLIWNIHKIIKECYCDLLYVSKPLLPSFGPGLVAKFKYKIP</sequence>